<reference evidence="1" key="1">
    <citation type="journal article" date="2015" name="Nature">
        <title>Complex archaea that bridge the gap between prokaryotes and eukaryotes.</title>
        <authorList>
            <person name="Spang A."/>
            <person name="Saw J.H."/>
            <person name="Jorgensen S.L."/>
            <person name="Zaremba-Niedzwiedzka K."/>
            <person name="Martijn J."/>
            <person name="Lind A.E."/>
            <person name="van Eijk R."/>
            <person name="Schleper C."/>
            <person name="Guy L."/>
            <person name="Ettema T.J."/>
        </authorList>
    </citation>
    <scope>NUCLEOTIDE SEQUENCE</scope>
</reference>
<protein>
    <submittedName>
        <fullName evidence="1">Uncharacterized protein</fullName>
    </submittedName>
</protein>
<comment type="caution">
    <text evidence="1">The sequence shown here is derived from an EMBL/GenBank/DDBJ whole genome shotgun (WGS) entry which is preliminary data.</text>
</comment>
<accession>A0A0F9IVT4</accession>
<proteinExistence type="predicted"/>
<name>A0A0F9IVT4_9ZZZZ</name>
<dbReference type="EMBL" id="LAZR01018073">
    <property type="protein sequence ID" value="KKL97820.1"/>
    <property type="molecule type" value="Genomic_DNA"/>
</dbReference>
<dbReference type="AlphaFoldDB" id="A0A0F9IVT4"/>
<evidence type="ECO:0000313" key="1">
    <source>
        <dbReference type="EMBL" id="KKL97820.1"/>
    </source>
</evidence>
<sequence>MPLTHNEVSRKQRPWGFEVREVVWDGSTHIETFTVSWRNQFGIPTEQAITNRINQRLQKIQERLDFEAVRGIDVEEQYREAFFWIVRKVRENPDATLDQARNFWNINMSEQLFDFDKLVVYFRKLAGTNITWNQFKTYVINKKFEGVD</sequence>
<organism evidence="1">
    <name type="scientific">marine sediment metagenome</name>
    <dbReference type="NCBI Taxonomy" id="412755"/>
    <lineage>
        <taxon>unclassified sequences</taxon>
        <taxon>metagenomes</taxon>
        <taxon>ecological metagenomes</taxon>
    </lineage>
</organism>
<gene>
    <name evidence="1" type="ORF">LCGC14_1830610</name>
</gene>